<evidence type="ECO:0000259" key="3">
    <source>
        <dbReference type="PROSITE" id="PS51841"/>
    </source>
</evidence>
<dbReference type="SUPFAM" id="SSF74853">
    <property type="entry name" value="Lamin A/C globular tail domain"/>
    <property type="match status" value="1"/>
</dbReference>
<evidence type="ECO:0000313" key="4">
    <source>
        <dbReference type="EMBL" id="UXP33389.1"/>
    </source>
</evidence>
<keyword evidence="1 2" id="KW-0732">Signal</keyword>
<evidence type="ECO:0000256" key="1">
    <source>
        <dbReference type="ARBA" id="ARBA00022729"/>
    </source>
</evidence>
<proteinExistence type="predicted"/>
<dbReference type="InterPro" id="IPR014755">
    <property type="entry name" value="Cu-Rt/internalin_Ig-like"/>
</dbReference>
<evidence type="ECO:0000313" key="5">
    <source>
        <dbReference type="Proteomes" id="UP001065174"/>
    </source>
</evidence>
<dbReference type="Gene3D" id="2.60.40.4070">
    <property type="match status" value="1"/>
</dbReference>
<dbReference type="Pfam" id="PF00932">
    <property type="entry name" value="LTD"/>
    <property type="match status" value="2"/>
</dbReference>
<dbReference type="PROSITE" id="PS51841">
    <property type="entry name" value="LTD"/>
    <property type="match status" value="2"/>
</dbReference>
<gene>
    <name evidence="4" type="ORF">N6H18_05415</name>
</gene>
<feature type="chain" id="PRO_5047430053" evidence="2">
    <location>
        <begin position="19"/>
        <end position="1318"/>
    </location>
</feature>
<reference evidence="4" key="1">
    <citation type="submission" date="2022-09" db="EMBL/GenBank/DDBJ databases">
        <title>Comparative genomics and taxonomic characterization of three novel marine species of genus Reichenbachiella exhibiting antioxidant and polysaccharide degradation activities.</title>
        <authorList>
            <person name="Muhammad N."/>
            <person name="Lee Y.-J."/>
            <person name="Ko J."/>
            <person name="Kim S.-G."/>
        </authorList>
    </citation>
    <scope>NUCLEOTIDE SEQUENCE</scope>
    <source>
        <strain evidence="4">BKB1-1</strain>
    </source>
</reference>
<sequence length="1318" mass="147203">MKYSLTALLWLSCWSLSAQVNDDFSDGDFTASPVWSGDVSQFEIEGNQLNSNGPSASAVLHLSTANDIMDYARWEFLVELKFAPSGTNKARIYLVSNRQNLEGDLNGYFIEIGQSNEDYINFYRQDGSSSTLLFTSSTFYSGNVLVRIQITRSAYGVWSIAADPLGGSTFDSEGVRFVDNTYTATSYFGVVAFHTSTNKSNFYFDDIHVTTYEPSAGETGPIIDSLVVSSANLLELYFAQNFDVMSVTDPDNYKVGGVSPISVFVDSETTKMVNLIFQSDFDPNKTLKLEVNGVKDESGSPFPRHSLAFLYDTSPPKIDHLEVLSSTSIKIKFKERVERQSAETRQNYEYDDVYPMYVELIGDSVVVLEFRDAFVPETLFDLYIDEVEDWYGNAIQTRIKTPFVYDILPPRLDSAFVKSPQEIVLLFHERLNESISQETNRFLLDGMNPSIIQLETEFGKKLTLNFAVDIPVQAHLSLHISEVMDMLGNKTEDQTINIDSDLFRVGELVVLNHRQLKLVFNNVPSTTGSQLSNYLLTHGNIESVAVDGREVCLTFAESLILGESYELNMTGVADTDGRNLVTQTIHFDFDPQFVAARIIGMKEIEMTFSTSFDINGLINATWFALANGNQASSAIVSSKDSKIIRLIFADNFLDDQTYTLSWQTLYNEHGNAVSGFTTQVIRDQTVPSLTNLTVLKSNQLQLHFSEPLLESSAEFTGNYQVDPGIGFPHTALYNASDSTVLLTFGQVFQEETEYALQLSELKDLSYNQILPVAIPFQYFLPYQPAFGELIISEIMSSPTEGQVEFVELYNASDHTIELTGLTWHDGSDQTVFTTGTIEPNAYILLAASATNFSTSNLGKLAKWLTLNNSGETLSIYAGELLVFSTNYTDDWYGTAEHLGMSLEMVDLSNFCGEERNWTASQVVGGTPGTPNSQSKTNPDNFGPKITQSVLDGADQILIQFNEKLYPDYNLLDNIKIEPHVILESVDLILPQSQMIQVSLLEGLNVKETYTMTLEHLKDCVGNVISNEQNYDKISIPEPADSLDLLINEILFNPKTGGVDFVEIYNHSDKVIDLQNWHLASVKPSETISKMIHTDHLLIQPEHYMVFTSDPELLKANYPISDETTFVNLPSFPSYNDDEGIVVLMNPNDQTIDYFEYFEDYHSSLLDDEEGVSLERISFDSPTNDPNSWFSAASTSYYATPGLVNSQFVGYSDTQSMLSIEPKVFIPDGSGQDDFTTISYQLDQPGGFANLYVFDTRGRIIKALAQNQLLSTSGFMTWDGSTDQGNLAPVGYYIVFAEIYDTKGNKKMIKETVVLGSRL</sequence>
<dbReference type="EMBL" id="CP106679">
    <property type="protein sequence ID" value="UXP33389.1"/>
    <property type="molecule type" value="Genomic_DNA"/>
</dbReference>
<accession>A0ABY6CU30</accession>
<evidence type="ECO:0000256" key="2">
    <source>
        <dbReference type="SAM" id="SignalP"/>
    </source>
</evidence>
<dbReference type="RefSeq" id="WP_262310818.1">
    <property type="nucleotide sequence ID" value="NZ_CP106679.1"/>
</dbReference>
<dbReference type="Gene3D" id="2.60.40.1260">
    <property type="entry name" value="Lamin Tail domain"/>
    <property type="match status" value="1"/>
</dbReference>
<dbReference type="InterPro" id="IPR001322">
    <property type="entry name" value="Lamin_tail_dom"/>
</dbReference>
<feature type="domain" description="LTD" evidence="3">
    <location>
        <begin position="1031"/>
        <end position="1187"/>
    </location>
</feature>
<feature type="domain" description="LTD" evidence="3">
    <location>
        <begin position="775"/>
        <end position="889"/>
    </location>
</feature>
<keyword evidence="5" id="KW-1185">Reference proteome</keyword>
<feature type="signal peptide" evidence="2">
    <location>
        <begin position="1"/>
        <end position="18"/>
    </location>
</feature>
<dbReference type="Gene3D" id="2.60.40.1220">
    <property type="match status" value="5"/>
</dbReference>
<protein>
    <submittedName>
        <fullName evidence="4">Lamin tail domain-containing protein</fullName>
    </submittedName>
</protein>
<organism evidence="4 5">
    <name type="scientific">Reichenbachiella agarivorans</name>
    <dbReference type="NCBI Taxonomy" id="2979464"/>
    <lineage>
        <taxon>Bacteria</taxon>
        <taxon>Pseudomonadati</taxon>
        <taxon>Bacteroidota</taxon>
        <taxon>Cytophagia</taxon>
        <taxon>Cytophagales</taxon>
        <taxon>Reichenbachiellaceae</taxon>
        <taxon>Reichenbachiella</taxon>
    </lineage>
</organism>
<dbReference type="InterPro" id="IPR036415">
    <property type="entry name" value="Lamin_tail_dom_sf"/>
</dbReference>
<name>A0ABY6CU30_9BACT</name>
<dbReference type="Proteomes" id="UP001065174">
    <property type="component" value="Chromosome"/>
</dbReference>